<keyword evidence="3" id="KW-1185">Reference proteome</keyword>
<name>A0AAV4NF73_9ARAC</name>
<feature type="compositionally biased region" description="Basic and acidic residues" evidence="1">
    <location>
        <begin position="178"/>
        <end position="188"/>
    </location>
</feature>
<dbReference type="AlphaFoldDB" id="A0AAV4NF73"/>
<feature type="region of interest" description="Disordered" evidence="1">
    <location>
        <begin position="178"/>
        <end position="202"/>
    </location>
</feature>
<organism evidence="2 3">
    <name type="scientific">Caerostris darwini</name>
    <dbReference type="NCBI Taxonomy" id="1538125"/>
    <lineage>
        <taxon>Eukaryota</taxon>
        <taxon>Metazoa</taxon>
        <taxon>Ecdysozoa</taxon>
        <taxon>Arthropoda</taxon>
        <taxon>Chelicerata</taxon>
        <taxon>Arachnida</taxon>
        <taxon>Araneae</taxon>
        <taxon>Araneomorphae</taxon>
        <taxon>Entelegynae</taxon>
        <taxon>Araneoidea</taxon>
        <taxon>Araneidae</taxon>
        <taxon>Caerostris</taxon>
    </lineage>
</organism>
<dbReference type="EMBL" id="BPLQ01001507">
    <property type="protein sequence ID" value="GIX82346.1"/>
    <property type="molecule type" value="Genomic_DNA"/>
</dbReference>
<sequence length="202" mass="22886">MCLSERGIVVNTSIFAIIPYSLRLHKCLSHTKDLTRGQSDRYELTFNSTRHILCEALKLHILIPEQIFSCKCSSYAVIPVWECQNTQKQVVVLQKWEGEKDHIRIPFSPPLKQRDPHPPILTARAERGRQTVSDSLGPDHRSLSGHFSRTKTSPLPSSFITLGEDLIGWFGQNALPSHEERGMNKDGGEVTFAQNGRRWGRA</sequence>
<accession>A0AAV4NF73</accession>
<gene>
    <name evidence="2" type="ORF">CDAR_77881</name>
</gene>
<dbReference type="Proteomes" id="UP001054837">
    <property type="component" value="Unassembled WGS sequence"/>
</dbReference>
<proteinExistence type="predicted"/>
<reference evidence="2 3" key="1">
    <citation type="submission" date="2021-06" db="EMBL/GenBank/DDBJ databases">
        <title>Caerostris darwini draft genome.</title>
        <authorList>
            <person name="Kono N."/>
            <person name="Arakawa K."/>
        </authorList>
    </citation>
    <scope>NUCLEOTIDE SEQUENCE [LARGE SCALE GENOMIC DNA]</scope>
</reference>
<comment type="caution">
    <text evidence="2">The sequence shown here is derived from an EMBL/GenBank/DDBJ whole genome shotgun (WGS) entry which is preliminary data.</text>
</comment>
<evidence type="ECO:0000313" key="3">
    <source>
        <dbReference type="Proteomes" id="UP001054837"/>
    </source>
</evidence>
<evidence type="ECO:0000256" key="1">
    <source>
        <dbReference type="SAM" id="MobiDB-lite"/>
    </source>
</evidence>
<evidence type="ECO:0000313" key="2">
    <source>
        <dbReference type="EMBL" id="GIX82346.1"/>
    </source>
</evidence>
<protein>
    <submittedName>
        <fullName evidence="2">Uncharacterized protein</fullName>
    </submittedName>
</protein>
<feature type="region of interest" description="Disordered" evidence="1">
    <location>
        <begin position="126"/>
        <end position="151"/>
    </location>
</feature>